<feature type="compositionally biased region" description="Polar residues" evidence="1">
    <location>
        <begin position="63"/>
        <end position="99"/>
    </location>
</feature>
<feature type="transmembrane region" description="Helical" evidence="2">
    <location>
        <begin position="1481"/>
        <end position="1503"/>
    </location>
</feature>
<feature type="region of interest" description="Disordered" evidence="1">
    <location>
        <begin position="63"/>
        <end position="206"/>
    </location>
</feature>
<feature type="compositionally biased region" description="Low complexity" evidence="1">
    <location>
        <begin position="155"/>
        <end position="165"/>
    </location>
</feature>
<keyword evidence="3" id="KW-0449">Lipoprotein</keyword>
<protein>
    <submittedName>
        <fullName evidence="3">LIPOPROTEIN</fullName>
    </submittedName>
</protein>
<dbReference type="Proteomes" id="UP000000528">
    <property type="component" value="Chromosome"/>
</dbReference>
<evidence type="ECO:0000256" key="2">
    <source>
        <dbReference type="SAM" id="Phobius"/>
    </source>
</evidence>
<accession>Q98PI7</accession>
<sequence length="1546" mass="174138">MKKNKKITLSVLMFSGIVLTLAVLVSCTGIDITNTKSKRQLSNQTNFSNENSKVANELKNNAKTLGNSNTTNKEALGLQKSTKTATRQEQSSGLQTQDAKNTKSKELAESQVGTSVNNEEKNFRILEAKNTKNTKDNPSAKSQNLDTSQDHLKNSQKSNISNIKNEQSKKLQTLNNKEEHSANLQTQNILESENTQQDLDKPNNSNKEEKELKNVLSFNKQEAVKDGSFEFYFKEIVSKLKESKINYDKKVDEITLDKTFADFSFEQYIEKIKDLFKMASTIKDTYQTNKIFLTNDEYIKKNNESNLKDKKWFSNNFENEIYKYFLEKLDALVEIQALHKQYLEKNEIIKTGEIVDKVAAFIKSRELKSKAKGLLFSKDQSAKITQLINHILSRYFPEAPENLELSKAKMGLINELKPEIYVEKEGVEIAYPTLQDAISNAQDGQKIFLNKNLKLDKSIVVDKNITIFAKSNVTITRKDSSKSFTMFIVQKGALTFEIAEPSSQSINLNGLGTSFKDESSLVKIEKNAKLVAKTGTAFINSKSFSKYGSVFENYGSVVIEGAKIWNNVSESGGIIRNHVGSSLTFKNGEIRDNISTGDKGIIYSQGNIAISGGSIDGNKSFRSSLINLEKTNINFNSGSIVNNASVKSILFEIDNSKIQISNNALINPFGSSAIFLKNNSTMHLAGSLEKIKKEASEQRIEVLVDLPTQAKLISPKNIISLDNYQKLSSAIFKIFSVKNINDFKHVPLVWNTKEKFFKLWPDTKLFVNFYKTLKQNHDLILQSGDFESTEKIIKDELDFYFRPTAAVKKLILTQLVRTIPKYHKFWEAFEYPNFDLQKWYETINELIRLDFPYLFDIAYPEFVENGKMLPKPEYIHTNVVNPVLEHFRNEDVARIWAKIHEYLVDKPQYNKGYLIDNFRFKDQILGYLTETETINVIYLPENMDSSSRVQDKGIDLREVFQNPKNWSESNQRQNTYDKEGIFIKRGNEYKEYISLKTAIDEAKENETIIINENVEIESSLTINKKINFTTFKNVNITRKYPNHAYAILEVAKGGDLTLEILNPAKHSLGINGLGIDVKNSALVNVKQGGKLSAKKGVSFVNAYSSTSYFAVFLNSGKILIDGAKITDNYSKSASVLRNEGGEFEFLDGVIANNRAKSDVAIIYNHAGKLKLMGGKILYNQTEAKGLIWSNDDTWLNASLDANFSLDRSAIQMFNNAKLHLLKDVFFGPEFTKHIILSNNSTLEVDDELKKHFVKDSRLINVVIRDFAHEKFVLKVNHEKSVDLAGKIFDHFNFVDDQNSKAVILEAAHLESKFKIINKDSFTVLKNLMIFNAKEITKHVANKDEAALGAFMKKISTNFHSPFLVKQLLKHPPIEIFGADEFEVLDRKTKTLESFANSLWSMSEKSFIFAGTATAMSIGFGVAAFFVGPAFIPSAIGSAITATTLFVQAGVIRSQYYQLVNSKDWNKIKHITYSELANNGKAAITAVGATTAMFWKILAVVKAFQAVKLVLELGAAATSWSNPLISILVAAADLIITGVSFLNGVVF</sequence>
<feature type="transmembrane region" description="Helical" evidence="2">
    <location>
        <begin position="1523"/>
        <end position="1545"/>
    </location>
</feature>
<dbReference type="STRING" id="272635.gene:17577346"/>
<feature type="transmembrane region" description="Helical" evidence="2">
    <location>
        <begin position="1406"/>
        <end position="1431"/>
    </location>
</feature>
<evidence type="ECO:0000313" key="4">
    <source>
        <dbReference type="Proteomes" id="UP000000528"/>
    </source>
</evidence>
<dbReference type="PIR" id="G90603">
    <property type="entry name" value="G90603"/>
</dbReference>
<evidence type="ECO:0000313" key="3">
    <source>
        <dbReference type="EMBL" id="CAC13908.1"/>
    </source>
</evidence>
<dbReference type="EMBL" id="AL445565">
    <property type="protein sequence ID" value="CAC13908.1"/>
    <property type="molecule type" value="Genomic_DNA"/>
</dbReference>
<dbReference type="SUPFAM" id="SSF51126">
    <property type="entry name" value="Pectin lyase-like"/>
    <property type="match status" value="2"/>
</dbReference>
<keyword evidence="2" id="KW-0472">Membrane</keyword>
<organism evidence="4">
    <name type="scientific">Mycoplasmopsis pulmonis (strain UAB CTIP)</name>
    <name type="common">Mycoplasma pulmonis</name>
    <dbReference type="NCBI Taxonomy" id="272635"/>
    <lineage>
        <taxon>Bacteria</taxon>
        <taxon>Bacillati</taxon>
        <taxon>Mycoplasmatota</taxon>
        <taxon>Mycoplasmoidales</taxon>
        <taxon>Metamycoplasmataceae</taxon>
        <taxon>Mycoplasmopsis</taxon>
    </lineage>
</organism>
<proteinExistence type="predicted"/>
<keyword evidence="2" id="KW-0812">Transmembrane</keyword>
<name>Q98PI7_MYCPU</name>
<dbReference type="PROSITE" id="PS51257">
    <property type="entry name" value="PROKAR_LIPOPROTEIN"/>
    <property type="match status" value="1"/>
</dbReference>
<dbReference type="RefSeq" id="WP_010925536.1">
    <property type="nucleotide sequence ID" value="NC_002771.1"/>
</dbReference>
<evidence type="ECO:0000256" key="1">
    <source>
        <dbReference type="SAM" id="MobiDB-lite"/>
    </source>
</evidence>
<keyword evidence="2" id="KW-1133">Transmembrane helix</keyword>
<keyword evidence="4" id="KW-1185">Reference proteome</keyword>
<feature type="compositionally biased region" description="Basic and acidic residues" evidence="1">
    <location>
        <begin position="118"/>
        <end position="135"/>
    </location>
</feature>
<dbReference type="InterPro" id="IPR011050">
    <property type="entry name" value="Pectin_lyase_fold/virulence"/>
</dbReference>
<gene>
    <name evidence="3" type="ordered locus">MYPU_7350</name>
</gene>
<feature type="compositionally biased region" description="Polar residues" evidence="1">
    <location>
        <begin position="136"/>
        <end position="147"/>
    </location>
</feature>
<dbReference type="KEGG" id="mpu:MYPU_7350"/>
<dbReference type="BioCyc" id="MPUL272635:G1GT6-748-MONOMER"/>
<feature type="compositionally biased region" description="Polar residues" evidence="1">
    <location>
        <begin position="182"/>
        <end position="197"/>
    </location>
</feature>
<reference evidence="3 4" key="1">
    <citation type="journal article" date="2001" name="Nucleic Acids Res.">
        <title>The complete genome sequence of the murine respiratory pathogen Mycoplasma pulmonis.</title>
        <authorList>
            <person name="Chambaud I."/>
            <person name="Heilig R."/>
            <person name="Ferris S."/>
            <person name="Barbe V."/>
            <person name="Samson D."/>
            <person name="Galisson F."/>
            <person name="Moszer I."/>
            <person name="Dybvig K."/>
            <person name="Wroblewski H."/>
            <person name="Viari A."/>
            <person name="Rocha E.P.C."/>
            <person name="Blanchard A."/>
        </authorList>
    </citation>
    <scope>NUCLEOTIDE SEQUENCE [LARGE SCALE GENOMIC DNA]</scope>
    <source>
        <strain evidence="3 4">UAB CTIP</strain>
    </source>
</reference>
<dbReference type="HOGENOM" id="CLU_246583_0_0_14"/>